<sequence length="1484" mass="169781">MGKYLAKELRISNKELVFQIKEKEKRASELIDLNEKLFKSESNLNKANRLFSFISHINKTITRVNDQQTLLNEACRIAVEIGDFKMAWIGMADNPNHKVKLVASHGTTKEDIKLLSDEEYHIDDLSKADLQESEYLTVPNIQEEEHDRWNEYAGARGFISAISLRIKKAGMVIGTFNMYSAETNLFSEKEIKMLKEVVDDISFGIDLFEKEEAHKNTLKLVAENELRFRALIENSPDMKTLITKEGKVYYCSPSVKKSLGYTFEEYLELNRQDLIHPEDLLEYLENWDNILHLPGQSFYFRQRRLHKNGNWVWCEGSVTNMLEQDAIKALVSNFRDISEKRDAEKLHEFDINNLKALNDSTFDLMWSVDLDFKLITSNNSFDKMIERNFGDKIPKGGSILLAAYAPERLNHYKKQYKRAFSGEVFVEAEHSFFPVEAWSEIFYYPIRKGNEIIGTACYSRDITNIKKAENELRKSKEFNSGVINALSAHIAVLDALGFIVAVNDSWKKFAIDKGDIDFLHAEIGSNYFKVCLKSAESGYAIAAEVLMGIREVLEEKRKDFYLEYPCHSPKEQRWFGMHVKRFEMDEALVVIAHQEITERKLAENKLIITNNQRKRALRELFKIMDSSLDVICAVDAQGRFLKVSAASEAVWGYKPKELIGKPLINFVYGQDDEKTQLTAASLMEGNHLGLFENRYVRKDGSLVPIEWSARWDIKDQVRYGIARDVTEKKRLENAFVIERQQFFDLFSKAPSSMGVLSGPNHLFVMANPPFLQTIGKVDVIGKSVLEMLPEVLDQGYIAILDKVYQTGNAFSANEMLIKLDVENKGELVDKYLNILFQPHRGADDKVDGILFFTVNVSEQVLSRKTIEESEARLNEAQALSHISNWGIDLVTGIHTWSAEFYAIFGIKHGDLEPSVAGYLSFIHPEDAEDVKQIIQKTLEDYEAAHFYSRIITKDGLTKYIYSEWDFEFDKNGNPLRFFGVLQDITEHKLIEEKIIESEAKLKAAQAIAHIGSWELDFETKDLILSDEGARLFGLPANQHELSSEDWVDFAHPDDRKMIQNKIEKSLLSLSPTSFDHRIVRKDGTVKHIHSESKFRFDIDGKPSGINGTMQDVTKSFKSAEKLKHSERRFREFFKSAPESIVVIDTTTMTFVKYNENALELLKYSAKELMKKGPADISPMFQSDGRSSKSKGRDLISKAVKGKKTVFEWVLIDGNGKEFTSEVRLASLSNVNGPLLIVNFADITQRKENEKGMVAITSDLMQRNKDLEQFTYIVSHNLRAPVANIMGLSEALRTIDLEEAEREELMDGLSVSVVKLNGVIFDLNNILQLKNNLSEKRERVSFSDLIENIQLSINDQIIKQDVLIRTDFSEVGTMMTLKSYLYSIFYNLISNSIKFRQPNQSPSIAIKSFKFKNKIEIHFSDNGLGINMKKEADQIFGLYKRFHEDTEGRGIGLFMTKTQVETLGGKIKIESEVNKGTSFIIQFPI</sequence>
<comment type="catalytic activity">
    <reaction evidence="1">
        <text>ATP + protein L-histidine = ADP + protein N-phospho-L-histidine.</text>
        <dbReference type="EC" id="2.7.13.3"/>
    </reaction>
</comment>
<dbReference type="SMART" id="SM00091">
    <property type="entry name" value="PAS"/>
    <property type="match status" value="7"/>
</dbReference>
<feature type="domain" description="PAS" evidence="7">
    <location>
        <begin position="224"/>
        <end position="294"/>
    </location>
</feature>
<keyword evidence="5" id="KW-0418">Kinase</keyword>
<feature type="domain" description="PAS" evidence="7">
    <location>
        <begin position="1125"/>
        <end position="1202"/>
    </location>
</feature>
<dbReference type="Pfam" id="PF08447">
    <property type="entry name" value="PAS_3"/>
    <property type="match status" value="3"/>
</dbReference>
<evidence type="ECO:0000256" key="1">
    <source>
        <dbReference type="ARBA" id="ARBA00000085"/>
    </source>
</evidence>
<dbReference type="Gene3D" id="1.10.287.130">
    <property type="match status" value="1"/>
</dbReference>
<reference evidence="9 10" key="1">
    <citation type="submission" date="2019-07" db="EMBL/GenBank/DDBJ databases">
        <title>Whole genome shotgun sequence of Cyclobacterium qasimii NBRC 106168.</title>
        <authorList>
            <person name="Hosoyama A."/>
            <person name="Uohara A."/>
            <person name="Ohji S."/>
            <person name="Ichikawa N."/>
        </authorList>
    </citation>
    <scope>NUCLEOTIDE SEQUENCE [LARGE SCALE GENOMIC DNA]</scope>
    <source>
        <strain evidence="9 10">NBRC 106168</strain>
    </source>
</reference>
<dbReference type="InterPro" id="IPR003661">
    <property type="entry name" value="HisK_dim/P_dom"/>
</dbReference>
<dbReference type="InterPro" id="IPR035965">
    <property type="entry name" value="PAS-like_dom_sf"/>
</dbReference>
<dbReference type="Gene3D" id="3.30.450.20">
    <property type="entry name" value="PAS domain"/>
    <property type="match status" value="8"/>
</dbReference>
<dbReference type="SUPFAM" id="SSF47384">
    <property type="entry name" value="Homodimeric domain of signal transducing histidine kinase"/>
    <property type="match status" value="1"/>
</dbReference>
<dbReference type="SMART" id="SM00086">
    <property type="entry name" value="PAC"/>
    <property type="match status" value="5"/>
</dbReference>
<dbReference type="CDD" id="cd00130">
    <property type="entry name" value="PAS"/>
    <property type="match status" value="5"/>
</dbReference>
<protein>
    <recommendedName>
        <fullName evidence="2">histidine kinase</fullName>
        <ecNumber evidence="2">2.7.13.3</ecNumber>
    </recommendedName>
</protein>
<evidence type="ECO:0000256" key="3">
    <source>
        <dbReference type="ARBA" id="ARBA00022553"/>
    </source>
</evidence>
<dbReference type="Gene3D" id="3.30.450.40">
    <property type="match status" value="1"/>
</dbReference>
<dbReference type="PROSITE" id="PS50109">
    <property type="entry name" value="HIS_KIN"/>
    <property type="match status" value="1"/>
</dbReference>
<dbReference type="GO" id="GO:0000155">
    <property type="term" value="F:phosphorelay sensor kinase activity"/>
    <property type="evidence" value="ECO:0007669"/>
    <property type="project" value="InterPro"/>
</dbReference>
<dbReference type="SMART" id="SM00387">
    <property type="entry name" value="HATPase_c"/>
    <property type="match status" value="1"/>
</dbReference>
<dbReference type="Proteomes" id="UP000321301">
    <property type="component" value="Unassembled WGS sequence"/>
</dbReference>
<feature type="domain" description="PAC" evidence="8">
    <location>
        <begin position="944"/>
        <end position="996"/>
    </location>
</feature>
<dbReference type="Gene3D" id="2.10.70.100">
    <property type="match status" value="2"/>
</dbReference>
<dbReference type="InterPro" id="IPR003018">
    <property type="entry name" value="GAF"/>
</dbReference>
<dbReference type="Pfam" id="PF02518">
    <property type="entry name" value="HATPase_c"/>
    <property type="match status" value="1"/>
</dbReference>
<evidence type="ECO:0000313" key="9">
    <source>
        <dbReference type="EMBL" id="GEO22778.1"/>
    </source>
</evidence>
<evidence type="ECO:0000259" key="8">
    <source>
        <dbReference type="PROSITE" id="PS50113"/>
    </source>
</evidence>
<feature type="domain" description="PAC" evidence="8">
    <location>
        <begin position="1072"/>
        <end position="1124"/>
    </location>
</feature>
<dbReference type="PROSITE" id="PS50113">
    <property type="entry name" value="PAC"/>
    <property type="match status" value="2"/>
</dbReference>
<dbReference type="InterPro" id="IPR000700">
    <property type="entry name" value="PAS-assoc_C"/>
</dbReference>
<name>A0A512CEZ1_9BACT</name>
<dbReference type="PANTHER" id="PTHR43304">
    <property type="entry name" value="PHYTOCHROME-LIKE PROTEIN CPH1"/>
    <property type="match status" value="1"/>
</dbReference>
<dbReference type="InterPro" id="IPR013655">
    <property type="entry name" value="PAS_fold_3"/>
</dbReference>
<dbReference type="EC" id="2.7.13.3" evidence="2"/>
<evidence type="ECO:0000259" key="7">
    <source>
        <dbReference type="PROSITE" id="PS50112"/>
    </source>
</evidence>
<comment type="caution">
    <text evidence="9">The sequence shown here is derived from an EMBL/GenBank/DDBJ whole genome shotgun (WGS) entry which is preliminary data.</text>
</comment>
<dbReference type="EMBL" id="BJYV01000017">
    <property type="protein sequence ID" value="GEO22778.1"/>
    <property type="molecule type" value="Genomic_DNA"/>
</dbReference>
<dbReference type="Pfam" id="PF13426">
    <property type="entry name" value="PAS_9"/>
    <property type="match status" value="2"/>
</dbReference>
<dbReference type="SUPFAM" id="SSF55781">
    <property type="entry name" value="GAF domain-like"/>
    <property type="match status" value="1"/>
</dbReference>
<feature type="domain" description="PAS" evidence="7">
    <location>
        <begin position="616"/>
        <end position="686"/>
    </location>
</feature>
<dbReference type="InterPro" id="IPR036097">
    <property type="entry name" value="HisK_dim/P_sf"/>
</dbReference>
<keyword evidence="10" id="KW-1185">Reference proteome</keyword>
<dbReference type="InterPro" id="IPR004358">
    <property type="entry name" value="Sig_transdc_His_kin-like_C"/>
</dbReference>
<evidence type="ECO:0000256" key="4">
    <source>
        <dbReference type="ARBA" id="ARBA00022679"/>
    </source>
</evidence>
<dbReference type="InterPro" id="IPR052162">
    <property type="entry name" value="Sensor_kinase/Photoreceptor"/>
</dbReference>
<evidence type="ECO:0000259" key="6">
    <source>
        <dbReference type="PROSITE" id="PS50109"/>
    </source>
</evidence>
<dbReference type="InterPro" id="IPR036890">
    <property type="entry name" value="HATPase_C_sf"/>
</dbReference>
<dbReference type="Gene3D" id="3.30.565.10">
    <property type="entry name" value="Histidine kinase-like ATPase, C-terminal domain"/>
    <property type="match status" value="1"/>
</dbReference>
<organism evidence="9 10">
    <name type="scientific">Cyclobacterium qasimii</name>
    <dbReference type="NCBI Taxonomy" id="1350429"/>
    <lineage>
        <taxon>Bacteria</taxon>
        <taxon>Pseudomonadati</taxon>
        <taxon>Bacteroidota</taxon>
        <taxon>Cytophagia</taxon>
        <taxon>Cytophagales</taxon>
        <taxon>Cyclobacteriaceae</taxon>
        <taxon>Cyclobacterium</taxon>
    </lineage>
</organism>
<evidence type="ECO:0000256" key="5">
    <source>
        <dbReference type="ARBA" id="ARBA00022777"/>
    </source>
</evidence>
<feature type="domain" description="Histidine kinase" evidence="6">
    <location>
        <begin position="1272"/>
        <end position="1484"/>
    </location>
</feature>
<dbReference type="Pfam" id="PF13185">
    <property type="entry name" value="GAF_2"/>
    <property type="match status" value="1"/>
</dbReference>
<dbReference type="NCBIfam" id="TIGR00229">
    <property type="entry name" value="sensory_box"/>
    <property type="match status" value="5"/>
</dbReference>
<keyword evidence="4" id="KW-0808">Transferase</keyword>
<dbReference type="CDD" id="cd00082">
    <property type="entry name" value="HisKA"/>
    <property type="match status" value="1"/>
</dbReference>
<keyword evidence="3" id="KW-0597">Phosphoprotein</keyword>
<dbReference type="InterPro" id="IPR001610">
    <property type="entry name" value="PAC"/>
</dbReference>
<dbReference type="SUPFAM" id="SSF55785">
    <property type="entry name" value="PYP-like sensor domain (PAS domain)"/>
    <property type="match status" value="8"/>
</dbReference>
<dbReference type="InterPro" id="IPR029016">
    <property type="entry name" value="GAF-like_dom_sf"/>
</dbReference>
<dbReference type="PRINTS" id="PR00344">
    <property type="entry name" value="BCTRLSENSOR"/>
</dbReference>
<accession>A0A512CEZ1</accession>
<dbReference type="PROSITE" id="PS50112">
    <property type="entry name" value="PAS"/>
    <property type="match status" value="4"/>
</dbReference>
<dbReference type="InterPro" id="IPR003594">
    <property type="entry name" value="HATPase_dom"/>
</dbReference>
<feature type="domain" description="PAS" evidence="7">
    <location>
        <begin position="896"/>
        <end position="941"/>
    </location>
</feature>
<dbReference type="SUPFAM" id="SSF55874">
    <property type="entry name" value="ATPase domain of HSP90 chaperone/DNA topoisomerase II/histidine kinase"/>
    <property type="match status" value="1"/>
</dbReference>
<gene>
    <name evidence="9" type="ORF">CQA01_33120</name>
</gene>
<dbReference type="PANTHER" id="PTHR43304:SF1">
    <property type="entry name" value="PAC DOMAIN-CONTAINING PROTEIN"/>
    <property type="match status" value="1"/>
</dbReference>
<evidence type="ECO:0000256" key="2">
    <source>
        <dbReference type="ARBA" id="ARBA00012438"/>
    </source>
</evidence>
<dbReference type="InterPro" id="IPR000014">
    <property type="entry name" value="PAS"/>
</dbReference>
<dbReference type="RefSeq" id="WP_146948176.1">
    <property type="nucleotide sequence ID" value="NZ_BJYV01000017.1"/>
</dbReference>
<proteinExistence type="predicted"/>
<dbReference type="InterPro" id="IPR005467">
    <property type="entry name" value="His_kinase_dom"/>
</dbReference>
<evidence type="ECO:0000313" key="10">
    <source>
        <dbReference type="Proteomes" id="UP000321301"/>
    </source>
</evidence>